<sequence>MGELIFLAIAGPVIWYAIATTQKRSRQEDQLREAYHQALRSGDKALALQRGRDYYGFMRRGKLTIYDEQAIANDLSTMV</sequence>
<keyword evidence="2" id="KW-1185">Reference proteome</keyword>
<dbReference type="EMBL" id="CAIT01000007">
    <property type="protein sequence ID" value="CCH54519.1"/>
    <property type="molecule type" value="Genomic_DNA"/>
</dbReference>
<dbReference type="AlphaFoldDB" id="I2GKU3"/>
<organism evidence="1 2">
    <name type="scientific">Fibrisoma limi BUZ 3</name>
    <dbReference type="NCBI Taxonomy" id="1185876"/>
    <lineage>
        <taxon>Bacteria</taxon>
        <taxon>Pseudomonadati</taxon>
        <taxon>Bacteroidota</taxon>
        <taxon>Cytophagia</taxon>
        <taxon>Cytophagales</taxon>
        <taxon>Spirosomataceae</taxon>
        <taxon>Fibrisoma</taxon>
    </lineage>
</organism>
<gene>
    <name evidence="1" type="ORF">BN8_03699</name>
</gene>
<accession>I2GKU3</accession>
<proteinExistence type="predicted"/>
<reference evidence="1 2" key="1">
    <citation type="journal article" date="2012" name="J. Bacteriol.">
        <title>Genome Sequence of the Filamentous Bacterium Fibrisoma limi BUZ 3T.</title>
        <authorList>
            <person name="Filippini M."/>
            <person name="Qi W."/>
            <person name="Jaenicke S."/>
            <person name="Goesmann A."/>
            <person name="Smits T.H."/>
            <person name="Bagheri H.C."/>
        </authorList>
    </citation>
    <scope>NUCLEOTIDE SEQUENCE [LARGE SCALE GENOMIC DNA]</scope>
    <source>
        <strain evidence="2">BUZ 3T</strain>
    </source>
</reference>
<dbReference type="Proteomes" id="UP000009309">
    <property type="component" value="Unassembled WGS sequence"/>
</dbReference>
<name>I2GKU3_9BACT</name>
<dbReference type="STRING" id="1185876.BN8_03699"/>
<dbReference type="RefSeq" id="WP_009283097.1">
    <property type="nucleotide sequence ID" value="NZ_CAIT01000007.1"/>
</dbReference>
<protein>
    <submittedName>
        <fullName evidence="1">Uncharacterized protein</fullName>
    </submittedName>
</protein>
<comment type="caution">
    <text evidence="1">The sequence shown here is derived from an EMBL/GenBank/DDBJ whole genome shotgun (WGS) entry which is preliminary data.</text>
</comment>
<dbReference type="OrthoDB" id="680988at2"/>
<evidence type="ECO:0000313" key="2">
    <source>
        <dbReference type="Proteomes" id="UP000009309"/>
    </source>
</evidence>
<evidence type="ECO:0000313" key="1">
    <source>
        <dbReference type="EMBL" id="CCH54519.1"/>
    </source>
</evidence>